<name>A0A0E9QXZ4_ANGAN</name>
<protein>
    <submittedName>
        <fullName evidence="1">Uncharacterized protein</fullName>
    </submittedName>
</protein>
<reference evidence="1" key="2">
    <citation type="journal article" date="2015" name="Fish Shellfish Immunol.">
        <title>Early steps in the European eel (Anguilla anguilla)-Vibrio vulnificus interaction in the gills: Role of the RtxA13 toxin.</title>
        <authorList>
            <person name="Callol A."/>
            <person name="Pajuelo D."/>
            <person name="Ebbesson L."/>
            <person name="Teles M."/>
            <person name="MacKenzie S."/>
            <person name="Amaro C."/>
        </authorList>
    </citation>
    <scope>NUCLEOTIDE SEQUENCE</scope>
</reference>
<dbReference type="EMBL" id="GBXM01087614">
    <property type="protein sequence ID" value="JAH20963.1"/>
    <property type="molecule type" value="Transcribed_RNA"/>
</dbReference>
<accession>A0A0E9QXZ4</accession>
<evidence type="ECO:0000313" key="1">
    <source>
        <dbReference type="EMBL" id="JAH20963.1"/>
    </source>
</evidence>
<proteinExistence type="predicted"/>
<dbReference type="AlphaFoldDB" id="A0A0E9QXZ4"/>
<organism evidence="1">
    <name type="scientific">Anguilla anguilla</name>
    <name type="common">European freshwater eel</name>
    <name type="synonym">Muraena anguilla</name>
    <dbReference type="NCBI Taxonomy" id="7936"/>
    <lineage>
        <taxon>Eukaryota</taxon>
        <taxon>Metazoa</taxon>
        <taxon>Chordata</taxon>
        <taxon>Craniata</taxon>
        <taxon>Vertebrata</taxon>
        <taxon>Euteleostomi</taxon>
        <taxon>Actinopterygii</taxon>
        <taxon>Neopterygii</taxon>
        <taxon>Teleostei</taxon>
        <taxon>Anguilliformes</taxon>
        <taxon>Anguillidae</taxon>
        <taxon>Anguilla</taxon>
    </lineage>
</organism>
<sequence length="36" mass="4013">MVRGRWVDKAARLPRGRVYLSQEQGAGAELRTGGNR</sequence>
<reference evidence="1" key="1">
    <citation type="submission" date="2014-11" db="EMBL/GenBank/DDBJ databases">
        <authorList>
            <person name="Amaro Gonzalez C."/>
        </authorList>
    </citation>
    <scope>NUCLEOTIDE SEQUENCE</scope>
</reference>